<evidence type="ECO:0000259" key="2">
    <source>
        <dbReference type="Pfam" id="PF22725"/>
    </source>
</evidence>
<dbReference type="RefSeq" id="WP_133229559.1">
    <property type="nucleotide sequence ID" value="NZ_SMRT01000006.1"/>
</dbReference>
<dbReference type="Proteomes" id="UP000295636">
    <property type="component" value="Unassembled WGS sequence"/>
</dbReference>
<feature type="domain" description="GFO/IDH/MocA-like oxidoreductase" evidence="2">
    <location>
        <begin position="136"/>
        <end position="272"/>
    </location>
</feature>
<keyword evidence="4" id="KW-1185">Reference proteome</keyword>
<dbReference type="Pfam" id="PF01408">
    <property type="entry name" value="GFO_IDH_MocA"/>
    <property type="match status" value="1"/>
</dbReference>
<evidence type="ECO:0000259" key="1">
    <source>
        <dbReference type="Pfam" id="PF01408"/>
    </source>
</evidence>
<sequence length="359" mass="39556">MSNKLKIGMIGCGGIALNKHLPYLSKINEVELAAFSDTFADKARQAAVQYGTADTAVYMDYKQLLANPGIDVVHVCTSNDSHAEITIEALEAGKHVMCEKPMAKLAADAVRMLETARRTGKKLTIGYNNRFRGDSQQLYKICRNGDLGDIYYAKAHAVRRRGVPARGVFLDKEMQGGGPLIDIGTHALDLTLWMMDNYKPRMVVGSSYHKLSQIEETAINGGWKPSDFTVEDSAFGMIVMENGATVMLESSWALNIRHEGAAKVTLCGTKGGADMWDGLWINGEEHGKLYDKEIRMGLTGNPAVDNVRGKSIELEMRVWIDSILQDREPVVKPEQALAVSQILEALYESAYTGKAVYFV</sequence>
<reference evidence="3 4" key="1">
    <citation type="submission" date="2019-03" db="EMBL/GenBank/DDBJ databases">
        <title>This is whole genome sequence of Paenibacillus sp MS74 strain.</title>
        <authorList>
            <person name="Trinh H.N."/>
        </authorList>
    </citation>
    <scope>NUCLEOTIDE SEQUENCE [LARGE SCALE GENOMIC DNA]</scope>
    <source>
        <strain evidence="3 4">MS74</strain>
    </source>
</reference>
<evidence type="ECO:0000313" key="4">
    <source>
        <dbReference type="Proteomes" id="UP000295636"/>
    </source>
</evidence>
<dbReference type="Pfam" id="PF22725">
    <property type="entry name" value="GFO_IDH_MocA_C3"/>
    <property type="match status" value="1"/>
</dbReference>
<dbReference type="Gene3D" id="3.30.360.10">
    <property type="entry name" value="Dihydrodipicolinate Reductase, domain 2"/>
    <property type="match status" value="1"/>
</dbReference>
<dbReference type="EMBL" id="SMRT01000006">
    <property type="protein sequence ID" value="TDF97211.1"/>
    <property type="molecule type" value="Genomic_DNA"/>
</dbReference>
<dbReference type="Gene3D" id="3.40.50.720">
    <property type="entry name" value="NAD(P)-binding Rossmann-like Domain"/>
    <property type="match status" value="1"/>
</dbReference>
<gene>
    <name evidence="3" type="ORF">E1757_15405</name>
</gene>
<dbReference type="GO" id="GO:0000166">
    <property type="term" value="F:nucleotide binding"/>
    <property type="evidence" value="ECO:0007669"/>
    <property type="project" value="InterPro"/>
</dbReference>
<dbReference type="SUPFAM" id="SSF55347">
    <property type="entry name" value="Glyceraldehyde-3-phosphate dehydrogenase-like, C-terminal domain"/>
    <property type="match status" value="1"/>
</dbReference>
<dbReference type="SUPFAM" id="SSF51735">
    <property type="entry name" value="NAD(P)-binding Rossmann-fold domains"/>
    <property type="match status" value="1"/>
</dbReference>
<name>A0A4R5KNJ1_9BACL</name>
<comment type="caution">
    <text evidence="3">The sequence shown here is derived from an EMBL/GenBank/DDBJ whole genome shotgun (WGS) entry which is preliminary data.</text>
</comment>
<protein>
    <submittedName>
        <fullName evidence="3">Gfo/Idh/MocA family oxidoreductase</fullName>
    </submittedName>
</protein>
<evidence type="ECO:0000313" key="3">
    <source>
        <dbReference type="EMBL" id="TDF97211.1"/>
    </source>
</evidence>
<dbReference type="InterPro" id="IPR052515">
    <property type="entry name" value="Gfo/Idh/MocA_Oxidoreductase"/>
</dbReference>
<dbReference type="PANTHER" id="PTHR43249:SF1">
    <property type="entry name" value="D-GLUCOSIDE 3-DEHYDROGENASE"/>
    <property type="match status" value="1"/>
</dbReference>
<organism evidence="3 4">
    <name type="scientific">Paenibacillus piri</name>
    <dbReference type="NCBI Taxonomy" id="2547395"/>
    <lineage>
        <taxon>Bacteria</taxon>
        <taxon>Bacillati</taxon>
        <taxon>Bacillota</taxon>
        <taxon>Bacilli</taxon>
        <taxon>Bacillales</taxon>
        <taxon>Paenibacillaceae</taxon>
        <taxon>Paenibacillus</taxon>
    </lineage>
</organism>
<dbReference type="OrthoDB" id="9815825at2"/>
<dbReference type="InterPro" id="IPR055170">
    <property type="entry name" value="GFO_IDH_MocA-like_dom"/>
</dbReference>
<dbReference type="PANTHER" id="PTHR43249">
    <property type="entry name" value="UDP-N-ACETYL-2-AMINO-2-DEOXY-D-GLUCURONATE OXIDASE"/>
    <property type="match status" value="1"/>
</dbReference>
<proteinExistence type="predicted"/>
<feature type="domain" description="Gfo/Idh/MocA-like oxidoreductase N-terminal" evidence="1">
    <location>
        <begin position="5"/>
        <end position="127"/>
    </location>
</feature>
<dbReference type="InterPro" id="IPR036291">
    <property type="entry name" value="NAD(P)-bd_dom_sf"/>
</dbReference>
<accession>A0A4R5KNJ1</accession>
<dbReference type="InterPro" id="IPR000683">
    <property type="entry name" value="Gfo/Idh/MocA-like_OxRdtase_N"/>
</dbReference>
<dbReference type="AlphaFoldDB" id="A0A4R5KNJ1"/>